<organism evidence="2">
    <name type="scientific">Castor canadensis</name>
    <name type="common">American beaver</name>
    <dbReference type="NCBI Taxonomy" id="51338"/>
    <lineage>
        <taxon>Eukaryota</taxon>
        <taxon>Metazoa</taxon>
        <taxon>Chordata</taxon>
        <taxon>Craniata</taxon>
        <taxon>Vertebrata</taxon>
        <taxon>Euteleostomi</taxon>
        <taxon>Mammalia</taxon>
        <taxon>Eutheria</taxon>
        <taxon>Euarchontoglires</taxon>
        <taxon>Glires</taxon>
        <taxon>Rodentia</taxon>
        <taxon>Castorimorpha</taxon>
        <taxon>Castoridae</taxon>
        <taxon>Castor</taxon>
    </lineage>
</organism>
<dbReference type="PANTHER" id="PTHR23176">
    <property type="entry name" value="RHO/RAC/CDC GTPASE-ACTIVATING PROTEIN"/>
    <property type="match status" value="1"/>
</dbReference>
<name>A0A8C0WTR8_CASCN</name>
<keyword evidence="1" id="KW-0343">GTPase activation</keyword>
<dbReference type="GO" id="GO:0005096">
    <property type="term" value="F:GTPase activator activity"/>
    <property type="evidence" value="ECO:0007669"/>
    <property type="project" value="UniProtKB-KW"/>
</dbReference>
<sequence>QSHCWKSPSSHLGAREQSLRVASSSLEGRETGAWCSQGQEWARFLSFPGWTGGRGQASQQALGLRNTRTLGFQEPSGPFPQGLLPSHNSGLSLSLRLGSLVCQSQGVVADTSAEGSPLLLSPQRYPSKLSTPEYTVELKGASLSWAPKEKSSKKNVLELRSCGGSEYLIQHDSEAIINIWHKAITLGIEELSADLPLERKVRSAAQTSGLVSAWETGKRMMRARVQVCGGGEEGEQSILESYLLGVGGNALVGDCQASPKATDQPGSPVAASLALSTASVESDFSRVRHKLRKFLQRRPTMQSLRRRATSKVSVACRRLGTGGAGPGGADDLLSQTRCSAAHWPPCVNARGARCHALCSSASARSRLGGWTLTGSTASVETWPPSRSCAIRWTTMSVWTWTMGSGRTST</sequence>
<dbReference type="Gene3D" id="2.30.29.30">
    <property type="entry name" value="Pleckstrin-homology domain (PH domain)/Phosphotyrosine-binding domain (PTB)"/>
    <property type="match status" value="1"/>
</dbReference>
<protein>
    <submittedName>
        <fullName evidence="2">Uncharacterized protein</fullName>
    </submittedName>
</protein>
<evidence type="ECO:0000256" key="1">
    <source>
        <dbReference type="ARBA" id="ARBA00022468"/>
    </source>
</evidence>
<proteinExistence type="predicted"/>
<dbReference type="GO" id="GO:0005737">
    <property type="term" value="C:cytoplasm"/>
    <property type="evidence" value="ECO:0007669"/>
    <property type="project" value="TreeGrafter"/>
</dbReference>
<reference evidence="2" key="1">
    <citation type="submission" date="2023-09" db="UniProtKB">
        <authorList>
            <consortium name="Ensembl"/>
        </authorList>
    </citation>
    <scope>IDENTIFICATION</scope>
</reference>
<dbReference type="InterPro" id="IPR011993">
    <property type="entry name" value="PH-like_dom_sf"/>
</dbReference>
<accession>A0A8C0WTR8</accession>
<dbReference type="Ensembl" id="ENSCCNT00000022353.1">
    <property type="protein sequence ID" value="ENSCCNP00000017171.1"/>
    <property type="gene ID" value="ENSCCNG00000017429.1"/>
</dbReference>
<dbReference type="AlphaFoldDB" id="A0A8C0WTR8"/>
<dbReference type="SUPFAM" id="SSF50729">
    <property type="entry name" value="PH domain-like"/>
    <property type="match status" value="1"/>
</dbReference>
<dbReference type="PANTHER" id="PTHR23176:SF104">
    <property type="entry name" value="RHO GTPASE-ACTIVATING PROTEIN 27"/>
    <property type="match status" value="1"/>
</dbReference>
<dbReference type="InterPro" id="IPR050729">
    <property type="entry name" value="Rho-GAP"/>
</dbReference>
<evidence type="ECO:0000313" key="2">
    <source>
        <dbReference type="Ensembl" id="ENSCCNP00000017171.1"/>
    </source>
</evidence>